<feature type="binding site" evidence="12">
    <location>
        <position position="477"/>
    </location>
    <ligand>
        <name>Zn(2+)</name>
        <dbReference type="ChEBI" id="CHEBI:29105"/>
        <label>2</label>
    </ligand>
</feature>
<feature type="binding site" evidence="12">
    <location>
        <position position="480"/>
    </location>
    <ligand>
        <name>Zn(2+)</name>
        <dbReference type="ChEBI" id="CHEBI:29105"/>
        <label>2</label>
    </ligand>
</feature>
<dbReference type="SMART" id="SM00487">
    <property type="entry name" value="DEXDc"/>
    <property type="match status" value="1"/>
</dbReference>
<evidence type="ECO:0000313" key="14">
    <source>
        <dbReference type="EMBL" id="UUX48073.1"/>
    </source>
</evidence>
<reference evidence="14" key="1">
    <citation type="submission" date="2022-08" db="EMBL/GenBank/DDBJ databases">
        <title>Nisaea acidiphila sp. nov., isolated from a marine algal debris and emended description of the genus Nisaea Urios et al. 2008.</title>
        <authorList>
            <person name="Kwon K."/>
        </authorList>
    </citation>
    <scope>NUCLEOTIDE SEQUENCE</scope>
    <source>
        <strain evidence="14">MEBiC11861</strain>
    </source>
</reference>
<dbReference type="CDD" id="cd17929">
    <property type="entry name" value="DEXHc_priA"/>
    <property type="match status" value="1"/>
</dbReference>
<dbReference type="Pfam" id="PF00271">
    <property type="entry name" value="Helicase_C"/>
    <property type="match status" value="1"/>
</dbReference>
<feature type="binding site" evidence="12">
    <location>
        <position position="490"/>
    </location>
    <ligand>
        <name>Zn(2+)</name>
        <dbReference type="ChEBI" id="CHEBI:29105"/>
        <label>1</label>
    </ligand>
</feature>
<feature type="binding site" evidence="12">
    <location>
        <position position="453"/>
    </location>
    <ligand>
        <name>Zn(2+)</name>
        <dbReference type="ChEBI" id="CHEBI:29105"/>
        <label>1</label>
    </ligand>
</feature>
<dbReference type="GO" id="GO:0005524">
    <property type="term" value="F:ATP binding"/>
    <property type="evidence" value="ECO:0007669"/>
    <property type="project" value="UniProtKB-UniRule"/>
</dbReference>
<dbReference type="GO" id="GO:0003677">
    <property type="term" value="F:DNA binding"/>
    <property type="evidence" value="ECO:0007669"/>
    <property type="project" value="UniProtKB-UniRule"/>
</dbReference>
<evidence type="ECO:0000256" key="10">
    <source>
        <dbReference type="ARBA" id="ARBA00023235"/>
    </source>
</evidence>
<keyword evidence="2 12" id="KW-0235">DNA replication</keyword>
<dbReference type="InterPro" id="IPR041236">
    <property type="entry name" value="PriA_C"/>
</dbReference>
<evidence type="ECO:0000259" key="13">
    <source>
        <dbReference type="PROSITE" id="PS51192"/>
    </source>
</evidence>
<dbReference type="HAMAP" id="MF_00983">
    <property type="entry name" value="PriA"/>
    <property type="match status" value="1"/>
</dbReference>
<dbReference type="GO" id="GO:0008270">
    <property type="term" value="F:zinc ion binding"/>
    <property type="evidence" value="ECO:0007669"/>
    <property type="project" value="UniProtKB-UniRule"/>
</dbReference>
<gene>
    <name evidence="12" type="primary">priA</name>
    <name evidence="14" type="ORF">NUH88_11645</name>
</gene>
<comment type="catalytic activity">
    <reaction evidence="12">
        <text>Couples ATP hydrolysis with the unwinding of duplex DNA by translocating in the 3'-5' direction.</text>
        <dbReference type="EC" id="5.6.2.4"/>
    </reaction>
</comment>
<evidence type="ECO:0000256" key="5">
    <source>
        <dbReference type="ARBA" id="ARBA00022801"/>
    </source>
</evidence>
<keyword evidence="4 12" id="KW-0547">Nucleotide-binding</keyword>
<dbReference type="SUPFAM" id="SSF52540">
    <property type="entry name" value="P-loop containing nucleoside triphosphate hydrolases"/>
    <property type="match status" value="2"/>
</dbReference>
<dbReference type="Proteomes" id="UP001060336">
    <property type="component" value="Chromosome"/>
</dbReference>
<dbReference type="AlphaFoldDB" id="A0A9J7ANB4"/>
<comment type="catalytic activity">
    <reaction evidence="11 12">
        <text>ATP + H2O = ADP + phosphate + H(+)</text>
        <dbReference type="Rhea" id="RHEA:13065"/>
        <dbReference type="ChEBI" id="CHEBI:15377"/>
        <dbReference type="ChEBI" id="CHEBI:15378"/>
        <dbReference type="ChEBI" id="CHEBI:30616"/>
        <dbReference type="ChEBI" id="CHEBI:43474"/>
        <dbReference type="ChEBI" id="CHEBI:456216"/>
        <dbReference type="EC" id="5.6.2.4"/>
    </reaction>
</comment>
<feature type="binding site" evidence="12">
    <location>
        <position position="493"/>
    </location>
    <ligand>
        <name>Zn(2+)</name>
        <dbReference type="ChEBI" id="CHEBI:29105"/>
        <label>1</label>
    </ligand>
</feature>
<comment type="function">
    <text evidence="12">Initiates the restart of stalled replication forks, which reloads the replicative helicase on sites other than the origin of replication. Recognizes and binds to abandoned replication forks and remodels them to uncover a helicase loading site. Promotes assembly of the primosome at these replication forks.</text>
</comment>
<dbReference type="Gene3D" id="3.40.50.300">
    <property type="entry name" value="P-loop containing nucleotide triphosphate hydrolases"/>
    <property type="match status" value="2"/>
</dbReference>
<accession>A0A9J7ANB4</accession>
<comment type="cofactor">
    <cofactor evidence="12">
        <name>Zn(2+)</name>
        <dbReference type="ChEBI" id="CHEBI:29105"/>
    </cofactor>
    <text evidence="12">Binds 2 zinc ions per subunit.</text>
</comment>
<dbReference type="InterPro" id="IPR001650">
    <property type="entry name" value="Helicase_C-like"/>
</dbReference>
<dbReference type="InterPro" id="IPR014001">
    <property type="entry name" value="Helicase_ATP-bd"/>
</dbReference>
<dbReference type="PROSITE" id="PS51192">
    <property type="entry name" value="HELICASE_ATP_BIND_1"/>
    <property type="match status" value="1"/>
</dbReference>
<keyword evidence="5 12" id="KW-0378">Hydrolase</keyword>
<feature type="binding site" evidence="12">
    <location>
        <position position="459"/>
    </location>
    <ligand>
        <name>Zn(2+)</name>
        <dbReference type="ChEBI" id="CHEBI:29105"/>
        <label>2</label>
    </ligand>
</feature>
<dbReference type="GO" id="GO:0006270">
    <property type="term" value="P:DNA replication initiation"/>
    <property type="evidence" value="ECO:0007669"/>
    <property type="project" value="TreeGrafter"/>
</dbReference>
<dbReference type="RefSeq" id="WP_257766581.1">
    <property type="nucleotide sequence ID" value="NZ_CP102480.1"/>
</dbReference>
<dbReference type="InterPro" id="IPR027417">
    <property type="entry name" value="P-loop_NTPase"/>
</dbReference>
<comment type="similarity">
    <text evidence="12">Belongs to the helicase family. PriA subfamily.</text>
</comment>
<dbReference type="GO" id="GO:1990077">
    <property type="term" value="C:primosome complex"/>
    <property type="evidence" value="ECO:0007669"/>
    <property type="project" value="UniProtKB-UniRule"/>
</dbReference>
<dbReference type="NCBIfam" id="NF004070">
    <property type="entry name" value="PRK05580.2-2"/>
    <property type="match status" value="1"/>
</dbReference>
<dbReference type="GO" id="GO:0043138">
    <property type="term" value="F:3'-5' DNA helicase activity"/>
    <property type="evidence" value="ECO:0007669"/>
    <property type="project" value="UniProtKB-EC"/>
</dbReference>
<keyword evidence="10 12" id="KW-0413">Isomerase</keyword>
<feature type="binding site" evidence="12">
    <location>
        <position position="462"/>
    </location>
    <ligand>
        <name>Zn(2+)</name>
        <dbReference type="ChEBI" id="CHEBI:29105"/>
        <label>2</label>
    </ligand>
</feature>
<dbReference type="InterPro" id="IPR040498">
    <property type="entry name" value="PriA_CRR"/>
</dbReference>
<dbReference type="SMART" id="SM00490">
    <property type="entry name" value="HELICc"/>
    <property type="match status" value="1"/>
</dbReference>
<evidence type="ECO:0000256" key="11">
    <source>
        <dbReference type="ARBA" id="ARBA00048988"/>
    </source>
</evidence>
<dbReference type="Pfam" id="PF18074">
    <property type="entry name" value="PriA_C"/>
    <property type="match status" value="1"/>
</dbReference>
<evidence type="ECO:0000256" key="2">
    <source>
        <dbReference type="ARBA" id="ARBA00022705"/>
    </source>
</evidence>
<evidence type="ECO:0000256" key="4">
    <source>
        <dbReference type="ARBA" id="ARBA00022741"/>
    </source>
</evidence>
<dbReference type="FunFam" id="3.40.50.300:FF:000489">
    <property type="entry name" value="Primosome assembly protein PriA"/>
    <property type="match status" value="1"/>
</dbReference>
<evidence type="ECO:0000256" key="9">
    <source>
        <dbReference type="ARBA" id="ARBA00023125"/>
    </source>
</evidence>
<feature type="domain" description="Helicase ATP-binding" evidence="13">
    <location>
        <begin position="223"/>
        <end position="389"/>
    </location>
</feature>
<dbReference type="EMBL" id="CP102480">
    <property type="protein sequence ID" value="UUX48073.1"/>
    <property type="molecule type" value="Genomic_DNA"/>
</dbReference>
<dbReference type="GO" id="GO:0006302">
    <property type="term" value="P:double-strand break repair"/>
    <property type="evidence" value="ECO:0007669"/>
    <property type="project" value="InterPro"/>
</dbReference>
<dbReference type="GO" id="GO:0006269">
    <property type="term" value="P:DNA replication, synthesis of primer"/>
    <property type="evidence" value="ECO:0007669"/>
    <property type="project" value="UniProtKB-KW"/>
</dbReference>
<proteinExistence type="inferred from homology"/>
<dbReference type="EC" id="5.6.2.4" evidence="12"/>
<feature type="binding site" evidence="12">
    <location>
        <position position="450"/>
    </location>
    <ligand>
        <name>Zn(2+)</name>
        <dbReference type="ChEBI" id="CHEBI:29105"/>
        <label>1</label>
    </ligand>
</feature>
<comment type="subunit">
    <text evidence="12">Component of the replication restart primosome.</text>
</comment>
<keyword evidence="3 12" id="KW-0479">Metal-binding</keyword>
<dbReference type="InterPro" id="IPR042115">
    <property type="entry name" value="PriA_3primeBD_sf"/>
</dbReference>
<evidence type="ECO:0000256" key="3">
    <source>
        <dbReference type="ARBA" id="ARBA00022723"/>
    </source>
</evidence>
<dbReference type="InterPro" id="IPR025662">
    <property type="entry name" value="Sigma_54_int_dom_ATP-bd_1"/>
</dbReference>
<dbReference type="InterPro" id="IPR011545">
    <property type="entry name" value="DEAD/DEAH_box_helicase_dom"/>
</dbReference>
<dbReference type="PROSITE" id="PS00675">
    <property type="entry name" value="SIGMA54_INTERACT_1"/>
    <property type="match status" value="1"/>
</dbReference>
<keyword evidence="15" id="KW-1185">Reference proteome</keyword>
<keyword evidence="6 12" id="KW-0347">Helicase</keyword>
<dbReference type="InterPro" id="IPR005259">
    <property type="entry name" value="PriA"/>
</dbReference>
<name>A0A9J7ANB4_9PROT</name>
<dbReference type="NCBIfam" id="TIGR00595">
    <property type="entry name" value="priA"/>
    <property type="match status" value="1"/>
</dbReference>
<dbReference type="Pfam" id="PF18319">
    <property type="entry name" value="Zn_ribbon_PriA"/>
    <property type="match status" value="1"/>
</dbReference>
<dbReference type="Gene3D" id="3.40.1440.60">
    <property type="entry name" value="PriA, 3(prime) DNA-binding domain"/>
    <property type="match status" value="1"/>
</dbReference>
<evidence type="ECO:0000313" key="15">
    <source>
        <dbReference type="Proteomes" id="UP001060336"/>
    </source>
</evidence>
<dbReference type="InterPro" id="IPR041222">
    <property type="entry name" value="PriA_3primeBD"/>
</dbReference>
<keyword evidence="9 12" id="KW-0238">DNA-binding</keyword>
<evidence type="ECO:0000256" key="6">
    <source>
        <dbReference type="ARBA" id="ARBA00022806"/>
    </source>
</evidence>
<evidence type="ECO:0000256" key="8">
    <source>
        <dbReference type="ARBA" id="ARBA00022840"/>
    </source>
</evidence>
<evidence type="ECO:0000256" key="12">
    <source>
        <dbReference type="HAMAP-Rule" id="MF_00983"/>
    </source>
</evidence>
<keyword evidence="8 12" id="KW-0067">ATP-binding</keyword>
<dbReference type="GO" id="GO:0006310">
    <property type="term" value="P:DNA recombination"/>
    <property type="evidence" value="ECO:0007669"/>
    <property type="project" value="InterPro"/>
</dbReference>
<dbReference type="Pfam" id="PF17764">
    <property type="entry name" value="PriA_3primeBD"/>
    <property type="match status" value="1"/>
</dbReference>
<evidence type="ECO:0000256" key="7">
    <source>
        <dbReference type="ARBA" id="ARBA00022833"/>
    </source>
</evidence>
<dbReference type="KEGG" id="naci:NUH88_11645"/>
<keyword evidence="7 12" id="KW-0862">Zinc</keyword>
<dbReference type="Pfam" id="PF00270">
    <property type="entry name" value="DEAD"/>
    <property type="match status" value="1"/>
</dbReference>
<protein>
    <recommendedName>
        <fullName evidence="12">Replication restart protein PriA</fullName>
    </recommendedName>
    <alternativeName>
        <fullName evidence="12">ATP-dependent DNA helicase PriA</fullName>
        <ecNumber evidence="12">5.6.2.4</ecNumber>
    </alternativeName>
    <alternativeName>
        <fullName evidence="12">DNA 3'-5' helicase PriA</fullName>
    </alternativeName>
</protein>
<sequence>MSDLFEDDLRRIQVLIPLPLAGPYDYLADAGSDLVLGSIVEVPLGNRRTTGVVWNVEVPEAPESGQVDRSRLKPVIRRLPVPALPEPVIRLVDWVASYTLSAQGAVLRMAISVPDAFEPAKPVIAYTALPGGADAVEALGLRITPARRRVLDLLEDGPPRTAREIADETGTGTSVVKGLADGGGLVSVALPADAPFPEPDPDRLRETPLSEEQAEAAGILTEAVRAESFSTMLLDGETGAGKTEVYFEAVAEALRHGKQVLVLLPEIALSAEWLNRFEARFGVRPAEWHSDLKPRRRRHTWRAVAEGKAKVLVGARSALFLPFPDLGLIVVDEEHESAYKQEEGVVYHGRDMAVVRANLTPCPVVLVSATPALESMRNAEQGRYRHLRLTARHGAATLPSVELVDLRRHQPERGRWLARPLLDAMTGALEAGEQSLVFLNRRGYAPLTLCRACGHRLECPSCSAWLVEHRLLGKLQCHHCGYSARLPKACPACGEEDSFIASGPGVERMAEEVAALFPEARFQIVSSDTLNGPAAAAEFVRSVRDGEVDIILGTQIVAKGYHFPKLTVVGVVDADLGLAGGDLRAAERTYQLLHQVAGRAGRAEHPGRVLLQTHQPENPVLRALADWDRDGFLAEEAAARERQGMPPFGRLAGLIVSAADPNLADMVASRIGRAAPDFDGVAVLGPAPAPLALLRGRHRRRLLVKTRRDINIQAVLRDWLGRIDIPSSVRLTVDIDPYSFL</sequence>
<organism evidence="14 15">
    <name type="scientific">Nisaea acidiphila</name>
    <dbReference type="NCBI Taxonomy" id="1862145"/>
    <lineage>
        <taxon>Bacteria</taxon>
        <taxon>Pseudomonadati</taxon>
        <taxon>Pseudomonadota</taxon>
        <taxon>Alphaproteobacteria</taxon>
        <taxon>Rhodospirillales</taxon>
        <taxon>Thalassobaculaceae</taxon>
        <taxon>Nisaea</taxon>
    </lineage>
</organism>
<evidence type="ECO:0000256" key="1">
    <source>
        <dbReference type="ARBA" id="ARBA00022515"/>
    </source>
</evidence>
<dbReference type="PANTHER" id="PTHR30580:SF0">
    <property type="entry name" value="PRIMOSOMAL PROTEIN N"/>
    <property type="match status" value="1"/>
</dbReference>
<dbReference type="PANTHER" id="PTHR30580">
    <property type="entry name" value="PRIMOSOMAL PROTEIN N"/>
    <property type="match status" value="1"/>
</dbReference>
<dbReference type="GO" id="GO:0016787">
    <property type="term" value="F:hydrolase activity"/>
    <property type="evidence" value="ECO:0007669"/>
    <property type="project" value="UniProtKB-KW"/>
</dbReference>
<keyword evidence="1 12" id="KW-0639">Primosome</keyword>